<dbReference type="AlphaFoldDB" id="A0A0X3PD47"/>
<organism evidence="2">
    <name type="scientific">Schistocephalus solidus</name>
    <name type="common">Tapeworm</name>
    <dbReference type="NCBI Taxonomy" id="70667"/>
    <lineage>
        <taxon>Eukaryota</taxon>
        <taxon>Metazoa</taxon>
        <taxon>Spiralia</taxon>
        <taxon>Lophotrochozoa</taxon>
        <taxon>Platyhelminthes</taxon>
        <taxon>Cestoda</taxon>
        <taxon>Eucestoda</taxon>
        <taxon>Diphyllobothriidea</taxon>
        <taxon>Diphyllobothriidae</taxon>
        <taxon>Schistocephalus</taxon>
    </lineage>
</organism>
<dbReference type="Pfam" id="PF00481">
    <property type="entry name" value="PP2C"/>
    <property type="match status" value="1"/>
</dbReference>
<dbReference type="GO" id="GO:0004741">
    <property type="term" value="F:[pyruvate dehydrogenase (acetyl-transferring)]-phosphatase activity"/>
    <property type="evidence" value="ECO:0007669"/>
    <property type="project" value="TreeGrafter"/>
</dbReference>
<evidence type="ECO:0000313" key="2">
    <source>
        <dbReference type="EMBL" id="JAP47837.1"/>
    </source>
</evidence>
<reference evidence="2" key="1">
    <citation type="submission" date="2016-01" db="EMBL/GenBank/DDBJ databases">
        <title>Reference transcriptome for the parasite Schistocephalus solidus: insights into the molecular evolution of parasitism.</title>
        <authorList>
            <person name="Hebert F.O."/>
            <person name="Grambauer S."/>
            <person name="Barber I."/>
            <person name="Landry C.R."/>
            <person name="Aubin-Horth N."/>
        </authorList>
    </citation>
    <scope>NUCLEOTIDE SEQUENCE</scope>
</reference>
<name>A0A0X3PD47_SCHSO</name>
<dbReference type="InterPro" id="IPR015655">
    <property type="entry name" value="PP2C"/>
</dbReference>
<feature type="non-terminal residue" evidence="2">
    <location>
        <position position="1"/>
    </location>
</feature>
<dbReference type="InterPro" id="IPR001932">
    <property type="entry name" value="PPM-type_phosphatase-like_dom"/>
</dbReference>
<dbReference type="EMBL" id="GEEE01015388">
    <property type="protein sequence ID" value="JAP47837.1"/>
    <property type="molecule type" value="Transcribed_RNA"/>
</dbReference>
<sequence>ASIGCMATAASRRLRPYKLNRWILLLPRRNFREFYDDISTFSQKKMSTADVNRRIFEGEFYCFPRNKKLGFTANQLDVNRPVEDRWSAYRLGGAMIFNDRLHFNSSHPLYGLINDFPGGHLFTAVDGHAGHTCAHAVNLLHPDYLAAAMLPHHLIPAVLANLEDVAASHSYTPPAIQVCELSQPYLTDSTAIMTTSPEPLQAAAGNGEVVKGEEEAAVEEDVNTAFLHGNQASNWRLCGQWGGLDAQVNQRRSANIRRLLHERLKAGEGKDESAGDCVMHANGNIYDREGFLISEGSELPAANPEGSQMDCTTLSTATTVASILRRGMTRLDSDIITDGIPDTTQGLNKSLLRIVLSGCVATSVYIPNSQDVVYVAQVGDCGAVLGRYLGDLTPEAPPTALFPTPPTKSFPTAFKRNQWSAEFLVRSHTAHNAADVGRLQAQHPIHEADLLISEDRLLGELMPLRAFGDIRYKLPASTLKNIARLLGMPPNYPVCPRFYHSPPYLVPTPQVVCRKLTPGRDRFIVLATDGLWDMLSPEEAVQVVAQHLIDYKGVRLSVTCIGVGSCFNSPPFSLPSIPPPMRLLPRGSRCYPKTRIVFCRQAC</sequence>
<dbReference type="PANTHER" id="PTHR13832:SF792">
    <property type="entry name" value="GM14286P"/>
    <property type="match status" value="1"/>
</dbReference>
<dbReference type="PANTHER" id="PTHR13832">
    <property type="entry name" value="PROTEIN PHOSPHATASE 2C"/>
    <property type="match status" value="1"/>
</dbReference>
<protein>
    <submittedName>
        <fullName evidence="2">[Pyruvate dehydrogenase [acetyl-transferring]]-phosphatase 1</fullName>
    </submittedName>
</protein>
<dbReference type="Gene3D" id="3.60.40.10">
    <property type="entry name" value="PPM-type phosphatase domain"/>
    <property type="match status" value="1"/>
</dbReference>
<dbReference type="SMART" id="SM00332">
    <property type="entry name" value="PP2Cc"/>
    <property type="match status" value="1"/>
</dbReference>
<dbReference type="InterPro" id="IPR036457">
    <property type="entry name" value="PPM-type-like_dom_sf"/>
</dbReference>
<dbReference type="SUPFAM" id="SSF81606">
    <property type="entry name" value="PP2C-like"/>
    <property type="match status" value="1"/>
</dbReference>
<gene>
    <name evidence="2" type="primary">PDP1</name>
    <name evidence="2" type="ORF">TR153075</name>
</gene>
<evidence type="ECO:0000259" key="1">
    <source>
        <dbReference type="PROSITE" id="PS51746"/>
    </source>
</evidence>
<dbReference type="CDD" id="cd00143">
    <property type="entry name" value="PP2Cc"/>
    <property type="match status" value="1"/>
</dbReference>
<proteinExistence type="predicted"/>
<keyword evidence="2" id="KW-0670">Pyruvate</keyword>
<dbReference type="GO" id="GO:0005739">
    <property type="term" value="C:mitochondrion"/>
    <property type="evidence" value="ECO:0007669"/>
    <property type="project" value="TreeGrafter"/>
</dbReference>
<feature type="domain" description="PPM-type phosphatase" evidence="1">
    <location>
        <begin position="68"/>
        <end position="603"/>
    </location>
</feature>
<accession>A0A0X3PD47</accession>
<dbReference type="PROSITE" id="PS51746">
    <property type="entry name" value="PPM_2"/>
    <property type="match status" value="1"/>
</dbReference>